<dbReference type="Pfam" id="PF03883">
    <property type="entry name" value="H2O2_YaaD"/>
    <property type="match status" value="1"/>
</dbReference>
<keyword evidence="2" id="KW-1185">Reference proteome</keyword>
<sequence length="234" mass="24260">MPPLRLLLSPAKELDFAAAHPAIATSAPRHLSTAREIVAHMAPLSPSAISAALPCSLPLASAASLAYKSFTTSPPSPALFAFAGVAFKSLDARSLPPPAVAWCARSLLVFCPVHGLLQAGDEMREYRMELGHKLPLGGGESMPLAKHWRAVLSADLAEDVPGGVLLDASSQEYGRSLLDLPLLNAAGVSVATVAFRQGGRACGSVHAKQSRGLFARWCAENGVGSVGDAEGFDG</sequence>
<dbReference type="PANTHER" id="PTHR30283:SF4">
    <property type="entry name" value="PEROXIDE STRESS RESISTANCE PROTEIN YAAA"/>
    <property type="match status" value="1"/>
</dbReference>
<accession>A0ABQ6MK50</accession>
<protein>
    <submittedName>
        <fullName evidence="1">Uncharacterized protein</fullName>
    </submittedName>
</protein>
<dbReference type="PANTHER" id="PTHR30283">
    <property type="entry name" value="PEROXIDE STRESS RESPONSE PROTEIN YAAA"/>
    <property type="match status" value="1"/>
</dbReference>
<evidence type="ECO:0000313" key="2">
    <source>
        <dbReference type="Proteomes" id="UP001165060"/>
    </source>
</evidence>
<name>A0ABQ6MK50_9STRA</name>
<gene>
    <name evidence="1" type="ORF">TeGR_g10277</name>
</gene>
<organism evidence="1 2">
    <name type="scientific">Tetraparma gracilis</name>
    <dbReference type="NCBI Taxonomy" id="2962635"/>
    <lineage>
        <taxon>Eukaryota</taxon>
        <taxon>Sar</taxon>
        <taxon>Stramenopiles</taxon>
        <taxon>Ochrophyta</taxon>
        <taxon>Bolidophyceae</taxon>
        <taxon>Parmales</taxon>
        <taxon>Triparmaceae</taxon>
        <taxon>Tetraparma</taxon>
    </lineage>
</organism>
<evidence type="ECO:0000313" key="1">
    <source>
        <dbReference type="EMBL" id="GMI27937.1"/>
    </source>
</evidence>
<dbReference type="Proteomes" id="UP001165060">
    <property type="component" value="Unassembled WGS sequence"/>
</dbReference>
<feature type="non-terminal residue" evidence="1">
    <location>
        <position position="234"/>
    </location>
</feature>
<dbReference type="EMBL" id="BRYB01004246">
    <property type="protein sequence ID" value="GMI27937.1"/>
    <property type="molecule type" value="Genomic_DNA"/>
</dbReference>
<proteinExistence type="predicted"/>
<reference evidence="1 2" key="1">
    <citation type="journal article" date="2023" name="Commun. Biol.">
        <title>Genome analysis of Parmales, the sister group of diatoms, reveals the evolutionary specialization of diatoms from phago-mixotrophs to photoautotrophs.</title>
        <authorList>
            <person name="Ban H."/>
            <person name="Sato S."/>
            <person name="Yoshikawa S."/>
            <person name="Yamada K."/>
            <person name="Nakamura Y."/>
            <person name="Ichinomiya M."/>
            <person name="Sato N."/>
            <person name="Blanc-Mathieu R."/>
            <person name="Endo H."/>
            <person name="Kuwata A."/>
            <person name="Ogata H."/>
        </authorList>
    </citation>
    <scope>NUCLEOTIDE SEQUENCE [LARGE SCALE GENOMIC DNA]</scope>
</reference>
<comment type="caution">
    <text evidence="1">The sequence shown here is derived from an EMBL/GenBank/DDBJ whole genome shotgun (WGS) entry which is preliminary data.</text>
</comment>
<dbReference type="InterPro" id="IPR005583">
    <property type="entry name" value="YaaA"/>
</dbReference>